<sequence length="69" mass="8262">MKRQLIFRQLVFFISLYKLGNFYPLASFGSPRNQQIMNLLCNTLFLYVLFTLIILIMFVLYPVPWKILV</sequence>
<evidence type="ECO:0000256" key="1">
    <source>
        <dbReference type="SAM" id="Phobius"/>
    </source>
</evidence>
<feature type="transmembrane region" description="Helical" evidence="1">
    <location>
        <begin position="44"/>
        <end position="63"/>
    </location>
</feature>
<keyword evidence="1" id="KW-0812">Transmembrane</keyword>
<protein>
    <submittedName>
        <fullName evidence="2">(rape) hypothetical protein</fullName>
    </submittedName>
</protein>
<proteinExistence type="predicted"/>
<dbReference type="Proteomes" id="UP001295469">
    <property type="component" value="Chromosome A03"/>
</dbReference>
<dbReference type="AlphaFoldDB" id="A0A816VFP3"/>
<gene>
    <name evidence="2" type="ORF">DARMORV10_A03P35780.1</name>
</gene>
<organism evidence="2">
    <name type="scientific">Brassica napus</name>
    <name type="common">Rape</name>
    <dbReference type="NCBI Taxonomy" id="3708"/>
    <lineage>
        <taxon>Eukaryota</taxon>
        <taxon>Viridiplantae</taxon>
        <taxon>Streptophyta</taxon>
        <taxon>Embryophyta</taxon>
        <taxon>Tracheophyta</taxon>
        <taxon>Spermatophyta</taxon>
        <taxon>Magnoliopsida</taxon>
        <taxon>eudicotyledons</taxon>
        <taxon>Gunneridae</taxon>
        <taxon>Pentapetalae</taxon>
        <taxon>rosids</taxon>
        <taxon>malvids</taxon>
        <taxon>Brassicales</taxon>
        <taxon>Brassicaceae</taxon>
        <taxon>Brassiceae</taxon>
        <taxon>Brassica</taxon>
    </lineage>
</organism>
<keyword evidence="1" id="KW-0472">Membrane</keyword>
<evidence type="ECO:0000313" key="2">
    <source>
        <dbReference type="EMBL" id="CAF2126801.1"/>
    </source>
</evidence>
<keyword evidence="1" id="KW-1133">Transmembrane helix</keyword>
<reference evidence="2" key="1">
    <citation type="submission" date="2021-01" db="EMBL/GenBank/DDBJ databases">
        <authorList>
            <consortium name="Genoscope - CEA"/>
            <person name="William W."/>
        </authorList>
    </citation>
    <scope>NUCLEOTIDE SEQUENCE</scope>
</reference>
<name>A0A816VFP3_BRANA</name>
<dbReference type="EMBL" id="HG994357">
    <property type="protein sequence ID" value="CAF2126801.1"/>
    <property type="molecule type" value="Genomic_DNA"/>
</dbReference>
<accession>A0A816VFP3</accession>